<dbReference type="InterPro" id="IPR036737">
    <property type="entry name" value="OmpA-like_sf"/>
</dbReference>
<dbReference type="RefSeq" id="WP_190825289.1">
    <property type="nucleotide sequence ID" value="NZ_CAWPPI010000011.1"/>
</dbReference>
<sequence length="207" mass="23683">MNSSQLKYGEIFCFLALFFLIILLFFSHKSSNNENAKAQNDFPPNIGINNNEFPFKVGEATLTPKLKNHIDRTIVRKIIEKFSAYDVNTIEVIGHTDGLEIKDKENSNLDKRLIQVVQEENKDIGELKAGSNADLGLMRALAVIKELQKKKELSQVFKKKGIDEKKVFRAYSAAQLYLPNRTIAPPDSNANQERRRIQIRFTKLNDE</sequence>
<keyword evidence="3" id="KW-1185">Reference proteome</keyword>
<evidence type="ECO:0000313" key="2">
    <source>
        <dbReference type="EMBL" id="MBD2770992.1"/>
    </source>
</evidence>
<proteinExistence type="predicted"/>
<keyword evidence="1" id="KW-0812">Transmembrane</keyword>
<dbReference type="SUPFAM" id="SSF103088">
    <property type="entry name" value="OmpA-like"/>
    <property type="match status" value="1"/>
</dbReference>
<dbReference type="EMBL" id="JACXAE010000011">
    <property type="protein sequence ID" value="MBD2770992.1"/>
    <property type="molecule type" value="Genomic_DNA"/>
</dbReference>
<organism evidence="2 3">
    <name type="scientific">Iningainema tapete BLCC-T55</name>
    <dbReference type="NCBI Taxonomy" id="2748662"/>
    <lineage>
        <taxon>Bacteria</taxon>
        <taxon>Bacillati</taxon>
        <taxon>Cyanobacteriota</taxon>
        <taxon>Cyanophyceae</taxon>
        <taxon>Nostocales</taxon>
        <taxon>Scytonemataceae</taxon>
        <taxon>Iningainema tapete</taxon>
    </lineage>
</organism>
<dbReference type="Gene3D" id="3.30.1330.60">
    <property type="entry name" value="OmpA-like domain"/>
    <property type="match status" value="1"/>
</dbReference>
<gene>
    <name evidence="2" type="ORF">ICL16_02340</name>
</gene>
<reference evidence="2" key="1">
    <citation type="submission" date="2020-09" db="EMBL/GenBank/DDBJ databases">
        <title>Iningainema tapete sp. nov. (Scytonemataceae, Cyanobacteria) from greenhouses in central Florida (USA) produces two types of nodularin with biosynthetic potential for microcystin-LR and anabaenopeptins.</title>
        <authorList>
            <person name="Berthold D.E."/>
            <person name="Lefler F.W."/>
            <person name="Huang I.-S."/>
            <person name="Abdulla H."/>
            <person name="Zimba P.V."/>
            <person name="Laughinghouse H.D. IV."/>
        </authorList>
    </citation>
    <scope>NUCLEOTIDE SEQUENCE</scope>
    <source>
        <strain evidence="2">BLCCT55</strain>
    </source>
</reference>
<feature type="transmembrane region" description="Helical" evidence="1">
    <location>
        <begin position="6"/>
        <end position="26"/>
    </location>
</feature>
<keyword evidence="1" id="KW-1133">Transmembrane helix</keyword>
<keyword evidence="1" id="KW-0472">Membrane</keyword>
<evidence type="ECO:0000256" key="1">
    <source>
        <dbReference type="SAM" id="Phobius"/>
    </source>
</evidence>
<name>A0A8J6XIR4_9CYAN</name>
<evidence type="ECO:0008006" key="4">
    <source>
        <dbReference type="Google" id="ProtNLM"/>
    </source>
</evidence>
<dbReference type="AlphaFoldDB" id="A0A8J6XIR4"/>
<comment type="caution">
    <text evidence="2">The sequence shown here is derived from an EMBL/GenBank/DDBJ whole genome shotgun (WGS) entry which is preliminary data.</text>
</comment>
<protein>
    <recommendedName>
        <fullName evidence="4">OmpA-like domain-containing protein</fullName>
    </recommendedName>
</protein>
<accession>A0A8J6XIR4</accession>
<dbReference type="Proteomes" id="UP000629098">
    <property type="component" value="Unassembled WGS sequence"/>
</dbReference>
<evidence type="ECO:0000313" key="3">
    <source>
        <dbReference type="Proteomes" id="UP000629098"/>
    </source>
</evidence>